<dbReference type="AlphaFoldDB" id="A0A0B7A557"/>
<evidence type="ECO:0000256" key="13">
    <source>
        <dbReference type="ARBA" id="ARBA00080992"/>
    </source>
</evidence>
<evidence type="ECO:0000256" key="4">
    <source>
        <dbReference type="ARBA" id="ARBA00022679"/>
    </source>
</evidence>
<dbReference type="InterPro" id="IPR007848">
    <property type="entry name" value="Small_mtfrase_dom"/>
</dbReference>
<evidence type="ECO:0000313" key="18">
    <source>
        <dbReference type="EMBL" id="CEK75913.1"/>
    </source>
</evidence>
<protein>
    <recommendedName>
        <fullName evidence="15">Methyltransferase HEMK2</fullName>
    </recommendedName>
    <alternativeName>
        <fullName evidence="14">HemK methyltransferase family member 2</fullName>
    </alternativeName>
    <alternativeName>
        <fullName evidence="12">Lysine N-methyltransferase 9</fullName>
    </alternativeName>
    <alternativeName>
        <fullName evidence="11">Methylarsonite methyltransferase N6AMT1</fullName>
    </alternativeName>
    <alternativeName>
        <fullName evidence="16">Methyltransferase N6AMT1</fullName>
    </alternativeName>
    <alternativeName>
        <fullName evidence="13">Protein N(5)-glutamine methyltransferase</fullName>
    </alternativeName>
</protein>
<evidence type="ECO:0000313" key="20">
    <source>
        <dbReference type="EMBL" id="CEK75918.1"/>
    </source>
</evidence>
<dbReference type="GO" id="GO:0003676">
    <property type="term" value="F:nucleic acid binding"/>
    <property type="evidence" value="ECO:0007669"/>
    <property type="project" value="InterPro"/>
</dbReference>
<dbReference type="Pfam" id="PF05175">
    <property type="entry name" value="MTS"/>
    <property type="match status" value="1"/>
</dbReference>
<dbReference type="GO" id="GO:0035657">
    <property type="term" value="C:eRF1 methyltransferase complex"/>
    <property type="evidence" value="ECO:0007669"/>
    <property type="project" value="TreeGrafter"/>
</dbReference>
<evidence type="ECO:0000256" key="5">
    <source>
        <dbReference type="ARBA" id="ARBA00022691"/>
    </source>
</evidence>
<evidence type="ECO:0000256" key="16">
    <source>
        <dbReference type="ARBA" id="ARBA00093667"/>
    </source>
</evidence>
<evidence type="ECO:0000256" key="7">
    <source>
        <dbReference type="ARBA" id="ARBA00048619"/>
    </source>
</evidence>
<evidence type="ECO:0000256" key="6">
    <source>
        <dbReference type="ARBA" id="ARBA00023242"/>
    </source>
</evidence>
<keyword evidence="5" id="KW-0949">S-adenosyl-L-methionine</keyword>
<dbReference type="GO" id="GO:0032259">
    <property type="term" value="P:methylation"/>
    <property type="evidence" value="ECO:0007669"/>
    <property type="project" value="UniProtKB-KW"/>
</dbReference>
<evidence type="ECO:0000313" key="19">
    <source>
        <dbReference type="EMBL" id="CEK75916.1"/>
    </source>
</evidence>
<dbReference type="FunFam" id="3.40.50.150:FF:000077">
    <property type="entry name" value="HemK methyltransferase family member 2"/>
    <property type="match status" value="1"/>
</dbReference>
<organism evidence="18">
    <name type="scientific">Arion vulgaris</name>
    <dbReference type="NCBI Taxonomy" id="1028688"/>
    <lineage>
        <taxon>Eukaryota</taxon>
        <taxon>Metazoa</taxon>
        <taxon>Spiralia</taxon>
        <taxon>Lophotrochozoa</taxon>
        <taxon>Mollusca</taxon>
        <taxon>Gastropoda</taxon>
        <taxon>Heterobranchia</taxon>
        <taxon>Euthyneura</taxon>
        <taxon>Panpulmonata</taxon>
        <taxon>Eupulmonata</taxon>
        <taxon>Stylommatophora</taxon>
        <taxon>Helicina</taxon>
        <taxon>Arionoidea</taxon>
        <taxon>Arionidae</taxon>
        <taxon>Arion</taxon>
    </lineage>
</organism>
<dbReference type="GO" id="GO:0005634">
    <property type="term" value="C:nucleus"/>
    <property type="evidence" value="ECO:0007669"/>
    <property type="project" value="UniProtKB-SubCell"/>
</dbReference>
<evidence type="ECO:0000256" key="9">
    <source>
        <dbReference type="ARBA" id="ARBA00053180"/>
    </source>
</evidence>
<name>A0A0B7A557_9EUPU</name>
<dbReference type="PANTHER" id="PTHR45875:SF1">
    <property type="entry name" value="METHYLTRANSFERASE N6AMT1"/>
    <property type="match status" value="1"/>
</dbReference>
<sequence length="215" mass="23901">MCDKFRTPLLGNISEKDFDLVYEPAEDSFLLLDVLEKEDEFLQRLKPSVCVEVGCGSGVCITFLSQVIENPAVFFCTDINPKAAEMTHLTALRNDKKVEPVVCNLMDAFDDRLKGAVDVLLFNPPYVVTSSAEVATGGIAASWAGGTKGREVTDKFLPKVKSLLSSDGVFYLVAVQENDPDDIERLMFKQGFRMTCMESRRAGRELLSVLKFVRQ</sequence>
<accession>A0A0B7A557</accession>
<comment type="subunit">
    <text evidence="10">Heterodimer; heterodimerization with TRMT112 is required for S-adenosyl-L-methionine-binding.</text>
</comment>
<reference evidence="18" key="1">
    <citation type="submission" date="2014-12" db="EMBL/GenBank/DDBJ databases">
        <title>Insight into the proteome of Arion vulgaris.</title>
        <authorList>
            <person name="Aradska J."/>
            <person name="Bulat T."/>
            <person name="Smidak R."/>
            <person name="Sarate P."/>
            <person name="Gangsoo J."/>
            <person name="Sialana F."/>
            <person name="Bilban M."/>
            <person name="Lubec G."/>
        </authorList>
    </citation>
    <scope>NUCLEOTIDE SEQUENCE</scope>
    <source>
        <tissue evidence="18">Skin</tissue>
    </source>
</reference>
<evidence type="ECO:0000259" key="17">
    <source>
        <dbReference type="Pfam" id="PF05175"/>
    </source>
</evidence>
<dbReference type="NCBIfam" id="TIGR00537">
    <property type="entry name" value="hemK_rel_arch"/>
    <property type="match status" value="1"/>
</dbReference>
<dbReference type="EMBL" id="HACG01029048">
    <property type="protein sequence ID" value="CEK75913.1"/>
    <property type="molecule type" value="Transcribed_RNA"/>
</dbReference>
<dbReference type="EMBL" id="HACG01029051">
    <property type="protein sequence ID" value="CEK75916.1"/>
    <property type="molecule type" value="Transcribed_RNA"/>
</dbReference>
<evidence type="ECO:0000256" key="2">
    <source>
        <dbReference type="ARBA" id="ARBA00006149"/>
    </source>
</evidence>
<keyword evidence="6" id="KW-0539">Nucleus</keyword>
<evidence type="ECO:0000256" key="3">
    <source>
        <dbReference type="ARBA" id="ARBA00022603"/>
    </source>
</evidence>
<dbReference type="EMBL" id="HACG01029053">
    <property type="protein sequence ID" value="CEK75918.1"/>
    <property type="molecule type" value="Transcribed_RNA"/>
</dbReference>
<keyword evidence="4" id="KW-0808">Transferase</keyword>
<dbReference type="CDD" id="cd02440">
    <property type="entry name" value="AdoMet_MTases"/>
    <property type="match status" value="1"/>
</dbReference>
<dbReference type="InterPro" id="IPR029063">
    <property type="entry name" value="SAM-dependent_MTases_sf"/>
</dbReference>
<gene>
    <name evidence="18" type="primary">ORF97582</name>
    <name evidence="19" type="synonym">ORF97588</name>
    <name evidence="20" type="synonym">ORF97593</name>
</gene>
<evidence type="ECO:0000256" key="1">
    <source>
        <dbReference type="ARBA" id="ARBA00004123"/>
    </source>
</evidence>
<comment type="subcellular location">
    <subcellularLocation>
        <location evidence="1">Nucleus</location>
    </subcellularLocation>
</comment>
<dbReference type="GO" id="GO:0036009">
    <property type="term" value="F:protein-glutamine N-methyltransferase activity"/>
    <property type="evidence" value="ECO:0007669"/>
    <property type="project" value="UniProtKB-ARBA"/>
</dbReference>
<feature type="domain" description="Methyltransferase small" evidence="17">
    <location>
        <begin position="30"/>
        <end position="132"/>
    </location>
</feature>
<dbReference type="InterPro" id="IPR002052">
    <property type="entry name" value="DNA_methylase_N6_adenine_CS"/>
</dbReference>
<evidence type="ECO:0000256" key="10">
    <source>
        <dbReference type="ARBA" id="ARBA00062344"/>
    </source>
</evidence>
<evidence type="ECO:0000256" key="12">
    <source>
        <dbReference type="ARBA" id="ARBA00076540"/>
    </source>
</evidence>
<comment type="function">
    <text evidence="9">Methyltransferase that can methylate proteins and, to a lower extent, arsenic. Catalytic subunit of a heterodimer with TRMT112, which monomethylates 'Lys-12' of histone H4 (H4K12me1), a modification present at the promoters of numerous genes encoding cell cycle regulators. Catalytic subunit of a heterodimer with TRMT112, which catalyzes N5-methylation of Glu residue of proteins with a Gly-Gln-Xaa-Xaa-Xaa-Arg motif. Methylates ETF1 on 'Gln-185'; ETF1 needs to be complexed to ERF3 in its GTP-bound form to be efficiently methylated. May also play a role in the modulation of arsenic-induced toxicity by mediating the conversion of monomethylarsonous acid (3+) into the less toxic dimethylarsonic acid. It however only plays a limited role in arsenic metabolism compared with AS3MT.</text>
</comment>
<dbReference type="PROSITE" id="PS00092">
    <property type="entry name" value="N6_MTASE"/>
    <property type="match status" value="1"/>
</dbReference>
<evidence type="ECO:0000256" key="14">
    <source>
        <dbReference type="ARBA" id="ARBA00083337"/>
    </source>
</evidence>
<proteinExistence type="inferred from homology"/>
<evidence type="ECO:0000256" key="11">
    <source>
        <dbReference type="ARBA" id="ARBA00075330"/>
    </source>
</evidence>
<dbReference type="InterPro" id="IPR004557">
    <property type="entry name" value="PrmC-related"/>
</dbReference>
<keyword evidence="3" id="KW-0489">Methyltransferase</keyword>
<evidence type="ECO:0000256" key="8">
    <source>
        <dbReference type="ARBA" id="ARBA00050903"/>
    </source>
</evidence>
<dbReference type="SUPFAM" id="SSF53335">
    <property type="entry name" value="S-adenosyl-L-methionine-dependent methyltransferases"/>
    <property type="match status" value="1"/>
</dbReference>
<comment type="catalytic activity">
    <reaction evidence="8">
        <text>methylarsonous acid + S-adenosyl-L-methionine = dimethylarsinate + S-adenosyl-L-homocysteine + 2 H(+)</text>
        <dbReference type="Rhea" id="RHEA:11684"/>
        <dbReference type="ChEBI" id="CHEBI:15378"/>
        <dbReference type="ChEBI" id="CHEBI:16223"/>
        <dbReference type="ChEBI" id="CHEBI:17826"/>
        <dbReference type="ChEBI" id="CHEBI:57856"/>
        <dbReference type="ChEBI" id="CHEBI:59789"/>
    </reaction>
</comment>
<comment type="similarity">
    <text evidence="2">Belongs to the eukaryotic/archaeal PrmC-related family.</text>
</comment>
<evidence type="ECO:0000256" key="15">
    <source>
        <dbReference type="ARBA" id="ARBA00093624"/>
    </source>
</evidence>
<dbReference type="PANTHER" id="PTHR45875">
    <property type="entry name" value="METHYLTRANSFERASE N6AMT1"/>
    <property type="match status" value="1"/>
</dbReference>
<dbReference type="InterPro" id="IPR052190">
    <property type="entry name" value="Euk-Arch_PrmC-MTase"/>
</dbReference>
<comment type="catalytic activity">
    <reaction evidence="7">
        <text>L-lysyl-[histone] + S-adenosyl-L-methionine = N(6)-methyl-L-lysyl-[histone] + S-adenosyl-L-homocysteine + H(+)</text>
        <dbReference type="Rhea" id="RHEA:10024"/>
        <dbReference type="Rhea" id="RHEA-COMP:9845"/>
        <dbReference type="Rhea" id="RHEA-COMP:9846"/>
        <dbReference type="ChEBI" id="CHEBI:15378"/>
        <dbReference type="ChEBI" id="CHEBI:29969"/>
        <dbReference type="ChEBI" id="CHEBI:57856"/>
        <dbReference type="ChEBI" id="CHEBI:59789"/>
        <dbReference type="ChEBI" id="CHEBI:61929"/>
    </reaction>
    <physiologicalReaction direction="left-to-right" evidence="7">
        <dbReference type="Rhea" id="RHEA:10025"/>
    </physiologicalReaction>
</comment>
<dbReference type="Gene3D" id="3.40.50.150">
    <property type="entry name" value="Vaccinia Virus protein VP39"/>
    <property type="match status" value="1"/>
</dbReference>